<feature type="non-terminal residue" evidence="1">
    <location>
        <position position="1"/>
    </location>
</feature>
<organism evidence="1 2">
    <name type="scientific">Ichthyophthirius multifiliis</name>
    <name type="common">White spot disease agent</name>
    <name type="synonym">Ich</name>
    <dbReference type="NCBI Taxonomy" id="5932"/>
    <lineage>
        <taxon>Eukaryota</taxon>
        <taxon>Sar</taxon>
        <taxon>Alveolata</taxon>
        <taxon>Ciliophora</taxon>
        <taxon>Intramacronucleata</taxon>
        <taxon>Oligohymenophorea</taxon>
        <taxon>Hymenostomatida</taxon>
        <taxon>Ophryoglenina</taxon>
        <taxon>Ichthyophthirius</taxon>
    </lineage>
</organism>
<evidence type="ECO:0000313" key="1">
    <source>
        <dbReference type="EMBL" id="EGR33294.1"/>
    </source>
</evidence>
<evidence type="ECO:0008006" key="3">
    <source>
        <dbReference type="Google" id="ProtNLM"/>
    </source>
</evidence>
<protein>
    <recommendedName>
        <fullName evidence="3">Maturase K</fullName>
    </recommendedName>
</protein>
<dbReference type="AlphaFoldDB" id="G0QNA2"/>
<evidence type="ECO:0000313" key="2">
    <source>
        <dbReference type="Proteomes" id="UP000008983"/>
    </source>
</evidence>
<dbReference type="InParanoid" id="G0QNA2"/>
<sequence>ELLFDHFNIPIYIFRLLPIDFFLVFQQKSSPNLQSSDRPPYKNSKVILFKLHCLNFLRFYKFHQKKALNHPFFSFRNSSKIRWLNQTLRRLFLCFYVKKNTQYYPIVHFSRRSPLIQTIFRNNISQFYPYQFKLSLFKQFLLQFQLYHQFYHYYSTINMSKLLPNLFLGMPDSHHLQIQ</sequence>
<proteinExistence type="predicted"/>
<dbReference type="EMBL" id="GL983473">
    <property type="protein sequence ID" value="EGR33294.1"/>
    <property type="molecule type" value="Genomic_DNA"/>
</dbReference>
<name>G0QNA2_ICHMU</name>
<dbReference type="Proteomes" id="UP000008983">
    <property type="component" value="Unassembled WGS sequence"/>
</dbReference>
<accession>G0QNA2</accession>
<keyword evidence="2" id="KW-1185">Reference proteome</keyword>
<gene>
    <name evidence="1" type="ORF">IMG5_056730</name>
</gene>
<reference evidence="1 2" key="1">
    <citation type="submission" date="2011-07" db="EMBL/GenBank/DDBJ databases">
        <authorList>
            <person name="Coyne R."/>
            <person name="Brami D."/>
            <person name="Johnson J."/>
            <person name="Hostetler J."/>
            <person name="Hannick L."/>
            <person name="Clark T."/>
            <person name="Cassidy-Hanley D."/>
            <person name="Inman J."/>
        </authorList>
    </citation>
    <scope>NUCLEOTIDE SEQUENCE [LARGE SCALE GENOMIC DNA]</scope>
    <source>
        <strain evidence="1 2">G5</strain>
    </source>
</reference>
<dbReference type="GeneID" id="14909476"/>
<dbReference type="RefSeq" id="XP_004037280.1">
    <property type="nucleotide sequence ID" value="XM_004037232.1"/>
</dbReference>